<dbReference type="PANTHER" id="PTHR44591:SF23">
    <property type="entry name" value="CHEY SUBFAMILY"/>
    <property type="match status" value="1"/>
</dbReference>
<dbReference type="InterPro" id="IPR050595">
    <property type="entry name" value="Bact_response_regulator"/>
</dbReference>
<evidence type="ECO:0000256" key="2">
    <source>
        <dbReference type="PROSITE-ProRule" id="PRU00169"/>
    </source>
</evidence>
<evidence type="ECO:0000313" key="4">
    <source>
        <dbReference type="EMBL" id="RRV03806.1"/>
    </source>
</evidence>
<dbReference type="RefSeq" id="WP_080773463.1">
    <property type="nucleotide sequence ID" value="NZ_RHQL01000028.1"/>
</dbReference>
<name>A0A3R8U0H3_9GAMM</name>
<evidence type="ECO:0000313" key="5">
    <source>
        <dbReference type="Proteomes" id="UP000276506"/>
    </source>
</evidence>
<dbReference type="GO" id="GO:0000160">
    <property type="term" value="P:phosphorelay signal transduction system"/>
    <property type="evidence" value="ECO:0007669"/>
    <property type="project" value="InterPro"/>
</dbReference>
<reference evidence="4 5" key="1">
    <citation type="submission" date="2018-10" db="EMBL/GenBank/DDBJ databases">
        <title>Transmission dynamics of multidrug resistant bacteria on intensive care unit surfaces.</title>
        <authorList>
            <person name="D'Souza A.W."/>
            <person name="Potter R.F."/>
            <person name="Wallace M."/>
            <person name="Shupe A."/>
            <person name="Patel S."/>
            <person name="Sun S."/>
            <person name="Gul D."/>
            <person name="Kwon J.H."/>
            <person name="Andleeb S."/>
            <person name="Burnham C.-A.D."/>
            <person name="Dantas G."/>
        </authorList>
    </citation>
    <scope>NUCLEOTIDE SEQUENCE [LARGE SCALE GENOMIC DNA]</scope>
    <source>
        <strain evidence="4 5">PX_177</strain>
    </source>
</reference>
<feature type="domain" description="Response regulatory" evidence="3">
    <location>
        <begin position="21"/>
        <end position="139"/>
    </location>
</feature>
<dbReference type="InterPro" id="IPR011006">
    <property type="entry name" value="CheY-like_superfamily"/>
</dbReference>
<evidence type="ECO:0000259" key="3">
    <source>
        <dbReference type="PROSITE" id="PS50110"/>
    </source>
</evidence>
<accession>A0A3R8U0H3</accession>
<dbReference type="AlphaFoldDB" id="A0A3R8U0H3"/>
<feature type="modified residue" description="4-aspartylphosphate" evidence="2">
    <location>
        <position position="70"/>
    </location>
</feature>
<dbReference type="Gene3D" id="3.40.50.2300">
    <property type="match status" value="1"/>
</dbReference>
<dbReference type="PANTHER" id="PTHR44591">
    <property type="entry name" value="STRESS RESPONSE REGULATOR PROTEIN 1"/>
    <property type="match status" value="1"/>
</dbReference>
<dbReference type="EMBL" id="RHQL01000028">
    <property type="protein sequence ID" value="RRV03806.1"/>
    <property type="molecule type" value="Genomic_DNA"/>
</dbReference>
<dbReference type="PROSITE" id="PS50110">
    <property type="entry name" value="RESPONSE_REGULATORY"/>
    <property type="match status" value="1"/>
</dbReference>
<protein>
    <submittedName>
        <fullName evidence="4">Response regulator</fullName>
    </submittedName>
</protein>
<dbReference type="Pfam" id="PF00072">
    <property type="entry name" value="Response_reg"/>
    <property type="match status" value="1"/>
</dbReference>
<dbReference type="SUPFAM" id="SSF52172">
    <property type="entry name" value="CheY-like"/>
    <property type="match status" value="1"/>
</dbReference>
<keyword evidence="1 2" id="KW-0597">Phosphoprotein</keyword>
<dbReference type="InterPro" id="IPR001789">
    <property type="entry name" value="Sig_transdc_resp-reg_receiver"/>
</dbReference>
<sequence>MSNSSDANTYSPLAPAKAISKILIVDDSKTDTYVARKVAEELFDEVRSVSNVDEMFKELQTFRPDILTMDIHLSDRLNGISLVAEIRALDNDLSVMPIVVISSRQMPSDKQIASNAGASDYIIKPVTVEALERTARRLIPGFVPKPKPFGDMVTIGDTK</sequence>
<proteinExistence type="predicted"/>
<dbReference type="CDD" id="cd17546">
    <property type="entry name" value="REC_hyHK_CKI1_RcsC-like"/>
    <property type="match status" value="1"/>
</dbReference>
<organism evidence="4 5">
    <name type="scientific">Stutzerimonas xanthomarina</name>
    <dbReference type="NCBI Taxonomy" id="271420"/>
    <lineage>
        <taxon>Bacteria</taxon>
        <taxon>Pseudomonadati</taxon>
        <taxon>Pseudomonadota</taxon>
        <taxon>Gammaproteobacteria</taxon>
        <taxon>Pseudomonadales</taxon>
        <taxon>Pseudomonadaceae</taxon>
        <taxon>Stutzerimonas</taxon>
    </lineage>
</organism>
<evidence type="ECO:0000256" key="1">
    <source>
        <dbReference type="ARBA" id="ARBA00022553"/>
    </source>
</evidence>
<comment type="caution">
    <text evidence="4">The sequence shown here is derived from an EMBL/GenBank/DDBJ whole genome shotgun (WGS) entry which is preliminary data.</text>
</comment>
<dbReference type="Proteomes" id="UP000276506">
    <property type="component" value="Unassembled WGS sequence"/>
</dbReference>
<dbReference type="SMART" id="SM00448">
    <property type="entry name" value="REC"/>
    <property type="match status" value="1"/>
</dbReference>
<gene>
    <name evidence="4" type="ORF">EGJ28_23210</name>
</gene>